<evidence type="ECO:0000313" key="2">
    <source>
        <dbReference type="EMBL" id="QQS99979.1"/>
    </source>
</evidence>
<feature type="transmembrane region" description="Helical" evidence="1">
    <location>
        <begin position="6"/>
        <end position="25"/>
    </location>
</feature>
<dbReference type="InterPro" id="IPR020372">
    <property type="entry name" value="Competence_ComGG"/>
</dbReference>
<dbReference type="KEGG" id="ppsr:I6J18_20750"/>
<accession>A0A974S188</accession>
<protein>
    <recommendedName>
        <fullName evidence="4">ComG operon protein 7</fullName>
    </recommendedName>
</protein>
<sequence length="126" mass="14422">MDNEKGYSLPMIMILSASLCMIAIFTTERFIGEKPFYKAVEERLIADHLMRLALIDLDKGLATDQILVEESAVIRYPNGTINYKVKTRSDDTITIDLSAVTKNNHHKEAVVYYHTGLNKMIEWVEK</sequence>
<keyword evidence="1" id="KW-1133">Transmembrane helix</keyword>
<keyword evidence="3" id="KW-1185">Reference proteome</keyword>
<name>A0A974S188_PERPY</name>
<organism evidence="2 3">
    <name type="scientific">Peribacillus psychrosaccharolyticus</name>
    <name type="common">Bacillus psychrosaccharolyticus</name>
    <dbReference type="NCBI Taxonomy" id="1407"/>
    <lineage>
        <taxon>Bacteria</taxon>
        <taxon>Bacillati</taxon>
        <taxon>Bacillota</taxon>
        <taxon>Bacilli</taxon>
        <taxon>Bacillales</taxon>
        <taxon>Bacillaceae</taxon>
        <taxon>Peribacillus</taxon>
    </lineage>
</organism>
<evidence type="ECO:0000256" key="1">
    <source>
        <dbReference type="SAM" id="Phobius"/>
    </source>
</evidence>
<dbReference type="Pfam" id="PF14173">
    <property type="entry name" value="ComGG"/>
    <property type="match status" value="1"/>
</dbReference>
<dbReference type="EMBL" id="CP068053">
    <property type="protein sequence ID" value="QQS99979.1"/>
    <property type="molecule type" value="Genomic_DNA"/>
</dbReference>
<dbReference type="AlphaFoldDB" id="A0A974S188"/>
<proteinExistence type="predicted"/>
<reference evidence="2 3" key="1">
    <citation type="submission" date="2021-01" db="EMBL/GenBank/DDBJ databases">
        <title>FDA dAtabase for Regulatory Grade micrObial Sequences (FDA-ARGOS): Supporting development and validation of Infectious Disease Dx tests.</title>
        <authorList>
            <person name="Nelson B."/>
            <person name="Plummer A."/>
            <person name="Tallon L."/>
            <person name="Sadzewicz L."/>
            <person name="Zhao X."/>
            <person name="Boylan J."/>
            <person name="Ott S."/>
            <person name="Bowen H."/>
            <person name="Vavikolanu K."/>
            <person name="Mehta A."/>
            <person name="Aluvathingal J."/>
            <person name="Nadendla S."/>
            <person name="Myers T."/>
            <person name="Yan Y."/>
            <person name="Sichtig H."/>
        </authorList>
    </citation>
    <scope>NUCLEOTIDE SEQUENCE [LARGE SCALE GENOMIC DNA]</scope>
    <source>
        <strain evidence="2 3">FDAARGOS_1161</strain>
    </source>
</reference>
<keyword evidence="1" id="KW-0472">Membrane</keyword>
<gene>
    <name evidence="2" type="ORF">I6J18_20750</name>
</gene>
<dbReference type="Proteomes" id="UP000595254">
    <property type="component" value="Chromosome"/>
</dbReference>
<evidence type="ECO:0000313" key="3">
    <source>
        <dbReference type="Proteomes" id="UP000595254"/>
    </source>
</evidence>
<keyword evidence="1" id="KW-0812">Transmembrane</keyword>
<dbReference type="RefSeq" id="WP_040373584.1">
    <property type="nucleotide sequence ID" value="NZ_CP068053.1"/>
</dbReference>
<evidence type="ECO:0008006" key="4">
    <source>
        <dbReference type="Google" id="ProtNLM"/>
    </source>
</evidence>